<feature type="compositionally biased region" description="Basic residues" evidence="1">
    <location>
        <begin position="91"/>
        <end position="110"/>
    </location>
</feature>
<evidence type="ECO:0000256" key="2">
    <source>
        <dbReference type="SAM" id="Phobius"/>
    </source>
</evidence>
<keyword evidence="2" id="KW-0472">Membrane</keyword>
<keyword evidence="2" id="KW-0812">Transmembrane</keyword>
<reference evidence="3" key="1">
    <citation type="submission" date="2017-07" db="EMBL/GenBank/DDBJ databases">
        <authorList>
            <person name="Mikheyev A."/>
            <person name="Grau M."/>
        </authorList>
    </citation>
    <scope>NUCLEOTIDE SEQUENCE</scope>
    <source>
        <tissue evidence="3">Venom_gland</tissue>
    </source>
</reference>
<dbReference type="EMBL" id="IACJ01085520">
    <property type="protein sequence ID" value="LAA49050.1"/>
    <property type="molecule type" value="Transcribed_RNA"/>
</dbReference>
<organism evidence="3">
    <name type="scientific">Micrurus corallinus</name>
    <name type="common">Brazilian coral snake</name>
    <dbReference type="NCBI Taxonomy" id="54390"/>
    <lineage>
        <taxon>Eukaryota</taxon>
        <taxon>Metazoa</taxon>
        <taxon>Chordata</taxon>
        <taxon>Craniata</taxon>
        <taxon>Vertebrata</taxon>
        <taxon>Euteleostomi</taxon>
        <taxon>Lepidosauria</taxon>
        <taxon>Squamata</taxon>
        <taxon>Bifurcata</taxon>
        <taxon>Unidentata</taxon>
        <taxon>Episquamata</taxon>
        <taxon>Toxicofera</taxon>
        <taxon>Serpentes</taxon>
        <taxon>Colubroidea</taxon>
        <taxon>Elapidae</taxon>
        <taxon>Elapinae</taxon>
        <taxon>Micrurus</taxon>
    </lineage>
</organism>
<dbReference type="AlphaFoldDB" id="A0A2D4FNK3"/>
<proteinExistence type="predicted"/>
<keyword evidence="2" id="KW-1133">Transmembrane helix</keyword>
<feature type="region of interest" description="Disordered" evidence="1">
    <location>
        <begin position="82"/>
        <end position="110"/>
    </location>
</feature>
<protein>
    <submittedName>
        <fullName evidence="3">Uncharacterized protein</fullName>
    </submittedName>
</protein>
<sequence length="110" mass="12582">MVMGAEAMPALEQQPSCLMKLRSEILQSWKAIFLAGGSIAFFFLRNKKKRHNKFFDSDLHLKSGCQIKGGFPLTLPNQTSCEKFRPQGKSTNRHCLIKRKKKSHPPHFHS</sequence>
<evidence type="ECO:0000256" key="1">
    <source>
        <dbReference type="SAM" id="MobiDB-lite"/>
    </source>
</evidence>
<feature type="transmembrane region" description="Helical" evidence="2">
    <location>
        <begin position="25"/>
        <end position="44"/>
    </location>
</feature>
<evidence type="ECO:0000313" key="3">
    <source>
        <dbReference type="EMBL" id="LAA49050.1"/>
    </source>
</evidence>
<accession>A0A2D4FNK3</accession>
<name>A0A2D4FNK3_MICCO</name>
<reference evidence="3" key="2">
    <citation type="submission" date="2017-11" db="EMBL/GenBank/DDBJ databases">
        <title>Coralsnake Venomics: Analyses of Venom Gland Transcriptomes and Proteomes of Six Brazilian Taxa.</title>
        <authorList>
            <person name="Aird S.D."/>
            <person name="Jorge da Silva N."/>
            <person name="Qiu L."/>
            <person name="Villar-Briones A."/>
            <person name="Aparecida-Saddi V."/>
            <person name="Campos-Telles M.P."/>
            <person name="Grau M."/>
            <person name="Mikheyev A.S."/>
        </authorList>
    </citation>
    <scope>NUCLEOTIDE SEQUENCE</scope>
    <source>
        <tissue evidence="3">Venom_gland</tissue>
    </source>
</reference>